<proteinExistence type="inferred from homology"/>
<evidence type="ECO:0000256" key="7">
    <source>
        <dbReference type="ARBA" id="ARBA00023242"/>
    </source>
</evidence>
<evidence type="ECO:0000256" key="3">
    <source>
        <dbReference type="ARBA" id="ARBA00006958"/>
    </source>
</evidence>
<dbReference type="EMBL" id="OE181037">
    <property type="protein sequence ID" value="CAD7572456.1"/>
    <property type="molecule type" value="Genomic_DNA"/>
</dbReference>
<keyword evidence="5" id="KW-0479">Metal-binding</keyword>
<keyword evidence="7" id="KW-0539">Nucleus</keyword>
<dbReference type="InterPro" id="IPR027806">
    <property type="entry name" value="HARBI1_dom"/>
</dbReference>
<dbReference type="GO" id="GO:0004518">
    <property type="term" value="F:nuclease activity"/>
    <property type="evidence" value="ECO:0007669"/>
    <property type="project" value="UniProtKB-KW"/>
</dbReference>
<dbReference type="GO" id="GO:0016787">
    <property type="term" value="F:hydrolase activity"/>
    <property type="evidence" value="ECO:0007669"/>
    <property type="project" value="UniProtKB-KW"/>
</dbReference>
<accession>A0A7R9J4I1</accession>
<evidence type="ECO:0000259" key="9">
    <source>
        <dbReference type="Pfam" id="PF13359"/>
    </source>
</evidence>
<dbReference type="AlphaFoldDB" id="A0A7R9J4I1"/>
<evidence type="ECO:0000256" key="1">
    <source>
        <dbReference type="ARBA" id="ARBA00001968"/>
    </source>
</evidence>
<dbReference type="PANTHER" id="PTHR22930">
    <property type="match status" value="1"/>
</dbReference>
<gene>
    <name evidence="10" type="ORF">TCMB3V08_LOCUS5106</name>
</gene>
<feature type="domain" description="DDE Tnp4" evidence="9">
    <location>
        <begin position="185"/>
        <end position="283"/>
    </location>
</feature>
<evidence type="ECO:0000256" key="2">
    <source>
        <dbReference type="ARBA" id="ARBA00004123"/>
    </source>
</evidence>
<protein>
    <submittedName>
        <fullName evidence="10">(California timema) hypothetical protein</fullName>
    </submittedName>
</protein>
<comment type="similarity">
    <text evidence="3">Belongs to the HARBI1 family.</text>
</comment>
<comment type="cofactor">
    <cofactor evidence="1">
        <name>a divalent metal cation</name>
        <dbReference type="ChEBI" id="CHEBI:60240"/>
    </cofactor>
</comment>
<dbReference type="GO" id="GO:0046872">
    <property type="term" value="F:metal ion binding"/>
    <property type="evidence" value="ECO:0007669"/>
    <property type="project" value="UniProtKB-KW"/>
</dbReference>
<name>A0A7R9J4I1_TIMCA</name>
<keyword evidence="6" id="KW-0378">Hydrolase</keyword>
<dbReference type="InterPro" id="IPR045249">
    <property type="entry name" value="HARBI1-like"/>
</dbReference>
<evidence type="ECO:0000313" key="10">
    <source>
        <dbReference type="EMBL" id="CAD7572456.1"/>
    </source>
</evidence>
<evidence type="ECO:0000256" key="6">
    <source>
        <dbReference type="ARBA" id="ARBA00022801"/>
    </source>
</evidence>
<dbReference type="PANTHER" id="PTHR22930:SF85">
    <property type="entry name" value="GH03217P-RELATED"/>
    <property type="match status" value="1"/>
</dbReference>
<evidence type="ECO:0000256" key="5">
    <source>
        <dbReference type="ARBA" id="ARBA00022723"/>
    </source>
</evidence>
<comment type="subcellular location">
    <subcellularLocation>
        <location evidence="2">Nucleus</location>
    </subcellularLocation>
</comment>
<evidence type="ECO:0000256" key="8">
    <source>
        <dbReference type="SAM" id="MobiDB-lite"/>
    </source>
</evidence>
<reference evidence="10" key="1">
    <citation type="submission" date="2020-11" db="EMBL/GenBank/DDBJ databases">
        <authorList>
            <person name="Tran Van P."/>
        </authorList>
    </citation>
    <scope>NUCLEOTIDE SEQUENCE</scope>
</reference>
<feature type="compositionally biased region" description="Basic and acidic residues" evidence="8">
    <location>
        <begin position="415"/>
        <end position="435"/>
    </location>
</feature>
<keyword evidence="4" id="KW-0540">Nuclease</keyword>
<sequence length="442" mass="50079">MKVSTFTVERTFSCLKRIKTTVRNIQCENRLSTISLSSVEKGLLDELLSRKKFYDAVINKFIQKGGYSESGNSRKVEWSQLKTCAFTNFFKHSSVTILNVNLGLVLQVLAAIRFFAEGGYQRGVGQDLFIALSRPAVSKCIRAVCEGLSNIAGQWIRFPRTVAQRDQIQQKFQDTTRVSGIIGAIDCTHISIVPPKVHEEAYNNLHHGHHSLNICDRDLPVLNLSARYPGRTNDQFIWRHSQSRTEMQKLSTNRIGEFYLIGDSGYAAEPWLQTPILRAEEGTTVYYRTLQLSQLYREMLWCFKSTLALFKEGQGPTLCSSRSVPHSTNMIPLIEEVVNEEPVPIFRNEDVIPAVFPFVSGLGGPIFSQEACHLLPFLFQANGPERSTKPASRKFTMARQEVVLRISHSSLMSSDRMKPRSGDWAKETWEPADVTRRKRIGN</sequence>
<organism evidence="10">
    <name type="scientific">Timema californicum</name>
    <name type="common">California timema</name>
    <name type="synonym">Walking stick</name>
    <dbReference type="NCBI Taxonomy" id="61474"/>
    <lineage>
        <taxon>Eukaryota</taxon>
        <taxon>Metazoa</taxon>
        <taxon>Ecdysozoa</taxon>
        <taxon>Arthropoda</taxon>
        <taxon>Hexapoda</taxon>
        <taxon>Insecta</taxon>
        <taxon>Pterygota</taxon>
        <taxon>Neoptera</taxon>
        <taxon>Polyneoptera</taxon>
        <taxon>Phasmatodea</taxon>
        <taxon>Timematodea</taxon>
        <taxon>Timematoidea</taxon>
        <taxon>Timematidae</taxon>
        <taxon>Timema</taxon>
    </lineage>
</organism>
<evidence type="ECO:0000256" key="4">
    <source>
        <dbReference type="ARBA" id="ARBA00022722"/>
    </source>
</evidence>
<dbReference type="Pfam" id="PF13359">
    <property type="entry name" value="DDE_Tnp_4"/>
    <property type="match status" value="1"/>
</dbReference>
<dbReference type="GO" id="GO:0005634">
    <property type="term" value="C:nucleus"/>
    <property type="evidence" value="ECO:0007669"/>
    <property type="project" value="UniProtKB-SubCell"/>
</dbReference>
<feature type="region of interest" description="Disordered" evidence="8">
    <location>
        <begin position="413"/>
        <end position="442"/>
    </location>
</feature>